<dbReference type="PANTHER" id="PTHR47219:SF20">
    <property type="entry name" value="TBC1 DOMAIN FAMILY MEMBER 2B"/>
    <property type="match status" value="1"/>
</dbReference>
<organism evidence="5 8">
    <name type="scientific">Limulus polyphemus</name>
    <name type="common">Atlantic horseshoe crab</name>
    <dbReference type="NCBI Taxonomy" id="6850"/>
    <lineage>
        <taxon>Eukaryota</taxon>
        <taxon>Metazoa</taxon>
        <taxon>Ecdysozoa</taxon>
        <taxon>Arthropoda</taxon>
        <taxon>Chelicerata</taxon>
        <taxon>Merostomata</taxon>
        <taxon>Xiphosura</taxon>
        <taxon>Limulidae</taxon>
        <taxon>Limulus</taxon>
    </lineage>
</organism>
<dbReference type="Pfam" id="PF00566">
    <property type="entry name" value="RabGAP-TBC"/>
    <property type="match status" value="1"/>
</dbReference>
<dbReference type="PROSITE" id="PS50086">
    <property type="entry name" value="TBC_RABGAP"/>
    <property type="match status" value="1"/>
</dbReference>
<evidence type="ECO:0000256" key="1">
    <source>
        <dbReference type="SAM" id="Coils"/>
    </source>
</evidence>
<dbReference type="CDD" id="cd01265">
    <property type="entry name" value="PH_TBC1D2A"/>
    <property type="match status" value="1"/>
</dbReference>
<dbReference type="Gene3D" id="1.10.8.270">
    <property type="entry name" value="putative rabgap domain of human tbc1 domain family member 14 like domains"/>
    <property type="match status" value="1"/>
</dbReference>
<dbReference type="InterPro" id="IPR000195">
    <property type="entry name" value="Rab-GAP-TBC_dom"/>
</dbReference>
<reference evidence="6 7" key="1">
    <citation type="submission" date="2025-05" db="UniProtKB">
        <authorList>
            <consortium name="RefSeq"/>
        </authorList>
    </citation>
    <scope>IDENTIFICATION</scope>
    <source>
        <tissue evidence="6 7">Muscle</tissue>
    </source>
</reference>
<dbReference type="PROSITE" id="PS50003">
    <property type="entry name" value="PH_DOMAIN"/>
    <property type="match status" value="1"/>
</dbReference>
<evidence type="ECO:0000313" key="7">
    <source>
        <dbReference type="RefSeq" id="XP_022252764.1"/>
    </source>
</evidence>
<name>A0ABM1TA59_LIMPO</name>
<keyword evidence="5" id="KW-1185">Reference proteome</keyword>
<feature type="compositionally biased region" description="Polar residues" evidence="2">
    <location>
        <begin position="531"/>
        <end position="545"/>
    </location>
</feature>
<dbReference type="Gene3D" id="2.30.29.30">
    <property type="entry name" value="Pleckstrin-homology domain (PH domain)/Phosphotyrosine-binding domain (PTB)"/>
    <property type="match status" value="1"/>
</dbReference>
<feature type="region of interest" description="Disordered" evidence="2">
    <location>
        <begin position="204"/>
        <end position="244"/>
    </location>
</feature>
<dbReference type="InterPro" id="IPR050302">
    <property type="entry name" value="Rab_GAP_TBC_domain"/>
</dbReference>
<evidence type="ECO:0000313" key="5">
    <source>
        <dbReference type="Proteomes" id="UP000694941"/>
    </source>
</evidence>
<evidence type="ECO:0000256" key="2">
    <source>
        <dbReference type="SAM" id="MobiDB-lite"/>
    </source>
</evidence>
<feature type="region of interest" description="Disordered" evidence="2">
    <location>
        <begin position="524"/>
        <end position="545"/>
    </location>
</feature>
<dbReference type="RefSeq" id="XP_022252765.1">
    <property type="nucleotide sequence ID" value="XM_022397057.1"/>
</dbReference>
<evidence type="ECO:0000313" key="8">
    <source>
        <dbReference type="RefSeq" id="XP_022252765.1"/>
    </source>
</evidence>
<dbReference type="Gene3D" id="1.10.10.750">
    <property type="entry name" value="Ypt/Rab-GAP domain of gyp1p, domain 1"/>
    <property type="match status" value="1"/>
</dbReference>
<dbReference type="InterPro" id="IPR035969">
    <property type="entry name" value="Rab-GAP_TBC_sf"/>
</dbReference>
<dbReference type="RefSeq" id="XP_013784589.1">
    <property type="nucleotide sequence ID" value="XM_013929135.2"/>
</dbReference>
<dbReference type="Pfam" id="PF15413">
    <property type="entry name" value="PH_11"/>
    <property type="match status" value="1"/>
</dbReference>
<dbReference type="RefSeq" id="XP_022252766.1">
    <property type="nucleotide sequence ID" value="XM_022397058.1"/>
</dbReference>
<evidence type="ECO:0000259" key="3">
    <source>
        <dbReference type="PROSITE" id="PS50003"/>
    </source>
</evidence>
<dbReference type="PANTHER" id="PTHR47219">
    <property type="entry name" value="RAB GTPASE-ACTIVATING PROTEIN 1-LIKE"/>
    <property type="match status" value="1"/>
</dbReference>
<dbReference type="RefSeq" id="XP_022252764.1">
    <property type="nucleotide sequence ID" value="XM_022397056.1"/>
</dbReference>
<dbReference type="SUPFAM" id="SSF50729">
    <property type="entry name" value="PH domain-like"/>
    <property type="match status" value="1"/>
</dbReference>
<dbReference type="InterPro" id="IPR011993">
    <property type="entry name" value="PH-like_dom_sf"/>
</dbReference>
<evidence type="ECO:0000259" key="4">
    <source>
        <dbReference type="PROSITE" id="PS50086"/>
    </source>
</evidence>
<dbReference type="Proteomes" id="UP000694941">
    <property type="component" value="Unplaced"/>
</dbReference>
<proteinExistence type="predicted"/>
<dbReference type="Gene3D" id="1.10.472.80">
    <property type="entry name" value="Ypt/Rab-GAP domain of gyp1p, domain 3"/>
    <property type="match status" value="1"/>
</dbReference>
<dbReference type="SUPFAM" id="SSF47923">
    <property type="entry name" value="Ypt/Rab-GAP domain of gyp1p"/>
    <property type="match status" value="2"/>
</dbReference>
<keyword evidence="1" id="KW-0175">Coiled coil</keyword>
<sequence>MSMNDDCCLVDYEKVQYRSKPACSTYEETADKPVYSIVHPGDQKCSKSYINQEKARSASSTSSEEKYYICRTYSSGSNNSYSSEPNNVVQQKPQNDNSKLCGYLNKLGSRGLLKSFKRRWFVFSENSCKLYYYRAPEDLLPLGEIDISKATLSFDVSPEKPGLFTVSTPEKEYILEAKDRNTCLFWLQELQKWRRHFSLKRTQQIQEKTSMSEADRPSRPESGLLAHSSHEQSPENEDNNDLSVVCPIRKPEGGFQKNSFSQSSIHRPLLLAQSTYNNLRNQVVSSVAAIRNHRQQQTDRSDCYAVQEGISTADANLCPVTSSPKSSLQVDTAASSSHDAVSVSSSSSGSKSPSLNAICSKIQGSFRIKKSHSFKEKYVSSRKSGDFESSCAKCKELSVQMMSLKDDLVTVEDELFASREVIKVLHKELDAAFMEKDTCSRLNRGTTQEKYLQLLNEKDQQLVNLTHDYRAQQQDMEIIHQKVTGLESEVEELKERVKLYQELLQEKDKVVMSLTNEIFELETKKRHQEKQSQLQPSGPNGATNDNVKKIISSVLVDSQELDELRDARQAYELQNKFLNKEILEVNQLLRDSEERENKLTVKSGEWEARAYQIQSKLLFLLKELERPFEGENTQEVVKRLLREAMHEGNFSGALFSPEENRSAEYDEFGFNWKWGKEEDLVSTKAANLQQKSQDITSRIKDPDIIAWREKWENFMANQGGRELQRSPELKMLVRSGIPPHFRGRVWKGCINLLVRNIRQRQGSDYYKKLLSISTGTARLDPAAKQIELDLLRTLPNNKHYESLDASGVAPLRRVLLAYSRHNPAVGYCQGINRLAAIALLFMEEEEAFWCLVAIVEYIMPPDYYSKTLLASQVDQRVLKDLLSEKLPRLHNHLEQCNVDLSLFTFNWFLTVYVDNIPVETYLHIWDVFLFEGSKVLFRFALAFFKICENDLLQLTDYMAVNRYLRNVSEKIIDYKRLAQVAFNDLNPFPMRMINSKRAQHVQIVKAQLEELEALRSNFPVYDEEVYTKGDLSPSDED</sequence>
<dbReference type="InterPro" id="IPR001849">
    <property type="entry name" value="PH_domain"/>
</dbReference>
<dbReference type="SMART" id="SM00164">
    <property type="entry name" value="TBC"/>
    <property type="match status" value="1"/>
</dbReference>
<protein>
    <submittedName>
        <fullName evidence="6 7">TBC1 domain family member 2B-like</fullName>
    </submittedName>
</protein>
<evidence type="ECO:0000313" key="6">
    <source>
        <dbReference type="RefSeq" id="XP_013784589.1"/>
    </source>
</evidence>
<gene>
    <name evidence="6 7 8 9" type="primary">LOC106468697</name>
</gene>
<feature type="coiled-coil region" evidence="1">
    <location>
        <begin position="561"/>
        <end position="595"/>
    </location>
</feature>
<feature type="domain" description="PH" evidence="3">
    <location>
        <begin position="97"/>
        <end position="195"/>
    </location>
</feature>
<feature type="domain" description="Rab-GAP TBC" evidence="4">
    <location>
        <begin position="736"/>
        <end position="932"/>
    </location>
</feature>
<dbReference type="GeneID" id="106468697"/>
<accession>A0ABM1TA59</accession>
<dbReference type="SMART" id="SM00233">
    <property type="entry name" value="PH"/>
    <property type="match status" value="1"/>
</dbReference>
<evidence type="ECO:0000313" key="9">
    <source>
        <dbReference type="RefSeq" id="XP_022252766.1"/>
    </source>
</evidence>